<dbReference type="SMART" id="SM00895">
    <property type="entry name" value="FCD"/>
    <property type="match status" value="1"/>
</dbReference>
<dbReference type="PANTHER" id="PTHR43537">
    <property type="entry name" value="TRANSCRIPTIONAL REGULATOR, GNTR FAMILY"/>
    <property type="match status" value="1"/>
</dbReference>
<gene>
    <name evidence="5" type="primary">lutR_1</name>
    <name evidence="5" type="ORF">ETAA8_00520</name>
</gene>
<dbReference type="EMBL" id="CP036274">
    <property type="protein sequence ID" value="QDU24991.1"/>
    <property type="molecule type" value="Genomic_DNA"/>
</dbReference>
<dbReference type="InterPro" id="IPR008920">
    <property type="entry name" value="TF_FadR/GntR_C"/>
</dbReference>
<evidence type="ECO:0000256" key="1">
    <source>
        <dbReference type="ARBA" id="ARBA00023015"/>
    </source>
</evidence>
<dbReference type="SUPFAM" id="SSF48008">
    <property type="entry name" value="GntR ligand-binding domain-like"/>
    <property type="match status" value="1"/>
</dbReference>
<dbReference type="CDD" id="cd07377">
    <property type="entry name" value="WHTH_GntR"/>
    <property type="match status" value="1"/>
</dbReference>
<dbReference type="AlphaFoldDB" id="A0A517Y409"/>
<evidence type="ECO:0000259" key="4">
    <source>
        <dbReference type="PROSITE" id="PS50949"/>
    </source>
</evidence>
<dbReference type="Gene3D" id="1.10.10.10">
    <property type="entry name" value="Winged helix-like DNA-binding domain superfamily/Winged helix DNA-binding domain"/>
    <property type="match status" value="1"/>
</dbReference>
<dbReference type="OrthoDB" id="261145at2"/>
<keyword evidence="2" id="KW-0238">DNA-binding</keyword>
<sequence>MQTLRRPKVRDQVAGQIQQYIVDQKLGPGDRLPTETQLAETFGISRLSLREATKSLEFLGIVESKTGVGLTVGRIDMERLTEHLSFHAGLLEADPQQLIDSRVILETGVLPHVARRMKDDPAIEARLRELVEQFRSARDLKTWIELDILFHRSLLNASGLQPLVAFGDLLHVFFQRFRESVKKAEWQRGVESHQRIVDELAKGHVAAATAELRKHIESHKERLP</sequence>
<dbReference type="InterPro" id="IPR036388">
    <property type="entry name" value="WH-like_DNA-bd_sf"/>
</dbReference>
<organism evidence="5 6">
    <name type="scientific">Anatilimnocola aggregata</name>
    <dbReference type="NCBI Taxonomy" id="2528021"/>
    <lineage>
        <taxon>Bacteria</taxon>
        <taxon>Pseudomonadati</taxon>
        <taxon>Planctomycetota</taxon>
        <taxon>Planctomycetia</taxon>
        <taxon>Pirellulales</taxon>
        <taxon>Pirellulaceae</taxon>
        <taxon>Anatilimnocola</taxon>
    </lineage>
</organism>
<keyword evidence="3" id="KW-0804">Transcription</keyword>
<evidence type="ECO:0000256" key="2">
    <source>
        <dbReference type="ARBA" id="ARBA00023125"/>
    </source>
</evidence>
<evidence type="ECO:0000313" key="5">
    <source>
        <dbReference type="EMBL" id="QDU24991.1"/>
    </source>
</evidence>
<dbReference type="Pfam" id="PF07729">
    <property type="entry name" value="FCD"/>
    <property type="match status" value="1"/>
</dbReference>
<dbReference type="InterPro" id="IPR011711">
    <property type="entry name" value="GntR_C"/>
</dbReference>
<keyword evidence="6" id="KW-1185">Reference proteome</keyword>
<dbReference type="GO" id="GO:0003677">
    <property type="term" value="F:DNA binding"/>
    <property type="evidence" value="ECO:0007669"/>
    <property type="project" value="UniProtKB-KW"/>
</dbReference>
<proteinExistence type="predicted"/>
<dbReference type="Gene3D" id="1.20.120.530">
    <property type="entry name" value="GntR ligand-binding domain-like"/>
    <property type="match status" value="1"/>
</dbReference>
<dbReference type="Proteomes" id="UP000315017">
    <property type="component" value="Chromosome"/>
</dbReference>
<dbReference type="Pfam" id="PF00392">
    <property type="entry name" value="GntR"/>
    <property type="match status" value="1"/>
</dbReference>
<dbReference type="SUPFAM" id="SSF46785">
    <property type="entry name" value="Winged helix' DNA-binding domain"/>
    <property type="match status" value="1"/>
</dbReference>
<dbReference type="RefSeq" id="WP_145083151.1">
    <property type="nucleotide sequence ID" value="NZ_CP036274.1"/>
</dbReference>
<feature type="domain" description="HTH gntR-type" evidence="4">
    <location>
        <begin position="7"/>
        <end position="75"/>
    </location>
</feature>
<accession>A0A517Y409</accession>
<keyword evidence="1" id="KW-0805">Transcription regulation</keyword>
<dbReference type="PROSITE" id="PS50949">
    <property type="entry name" value="HTH_GNTR"/>
    <property type="match status" value="1"/>
</dbReference>
<dbReference type="InterPro" id="IPR036390">
    <property type="entry name" value="WH_DNA-bd_sf"/>
</dbReference>
<dbReference type="PANTHER" id="PTHR43537:SF5">
    <property type="entry name" value="UXU OPERON TRANSCRIPTIONAL REGULATOR"/>
    <property type="match status" value="1"/>
</dbReference>
<name>A0A517Y409_9BACT</name>
<dbReference type="InterPro" id="IPR000524">
    <property type="entry name" value="Tscrpt_reg_HTH_GntR"/>
</dbReference>
<reference evidence="5 6" key="1">
    <citation type="submission" date="2019-02" db="EMBL/GenBank/DDBJ databases">
        <title>Deep-cultivation of Planctomycetes and their phenomic and genomic characterization uncovers novel biology.</title>
        <authorList>
            <person name="Wiegand S."/>
            <person name="Jogler M."/>
            <person name="Boedeker C."/>
            <person name="Pinto D."/>
            <person name="Vollmers J."/>
            <person name="Rivas-Marin E."/>
            <person name="Kohn T."/>
            <person name="Peeters S.H."/>
            <person name="Heuer A."/>
            <person name="Rast P."/>
            <person name="Oberbeckmann S."/>
            <person name="Bunk B."/>
            <person name="Jeske O."/>
            <person name="Meyerdierks A."/>
            <person name="Storesund J.E."/>
            <person name="Kallscheuer N."/>
            <person name="Luecker S."/>
            <person name="Lage O.M."/>
            <person name="Pohl T."/>
            <person name="Merkel B.J."/>
            <person name="Hornburger P."/>
            <person name="Mueller R.-W."/>
            <person name="Bruemmer F."/>
            <person name="Labrenz M."/>
            <person name="Spormann A.M."/>
            <person name="Op den Camp H."/>
            <person name="Overmann J."/>
            <person name="Amann R."/>
            <person name="Jetten M.S.M."/>
            <person name="Mascher T."/>
            <person name="Medema M.H."/>
            <person name="Devos D.P."/>
            <person name="Kaster A.-K."/>
            <person name="Ovreas L."/>
            <person name="Rohde M."/>
            <person name="Galperin M.Y."/>
            <person name="Jogler C."/>
        </authorList>
    </citation>
    <scope>NUCLEOTIDE SEQUENCE [LARGE SCALE GENOMIC DNA]</scope>
    <source>
        <strain evidence="5 6">ETA_A8</strain>
    </source>
</reference>
<dbReference type="SMART" id="SM00345">
    <property type="entry name" value="HTH_GNTR"/>
    <property type="match status" value="1"/>
</dbReference>
<protein>
    <submittedName>
        <fullName evidence="5">HTH-type transcriptional regulator LutR</fullName>
    </submittedName>
</protein>
<dbReference type="GO" id="GO:0003700">
    <property type="term" value="F:DNA-binding transcription factor activity"/>
    <property type="evidence" value="ECO:0007669"/>
    <property type="project" value="InterPro"/>
</dbReference>
<evidence type="ECO:0000256" key="3">
    <source>
        <dbReference type="ARBA" id="ARBA00023163"/>
    </source>
</evidence>
<dbReference type="KEGG" id="aagg:ETAA8_00520"/>
<evidence type="ECO:0000313" key="6">
    <source>
        <dbReference type="Proteomes" id="UP000315017"/>
    </source>
</evidence>
<dbReference type="PRINTS" id="PR00035">
    <property type="entry name" value="HTHGNTR"/>
</dbReference>